<dbReference type="Proteomes" id="UP000460626">
    <property type="component" value="Unassembled WGS sequence"/>
</dbReference>
<feature type="signal peptide" evidence="1">
    <location>
        <begin position="1"/>
        <end position="18"/>
    </location>
</feature>
<dbReference type="EMBL" id="WTYH01000001">
    <property type="protein sequence ID" value="MXO94691.1"/>
    <property type="molecule type" value="Genomic_DNA"/>
</dbReference>
<keyword evidence="3" id="KW-1185">Reference proteome</keyword>
<comment type="caution">
    <text evidence="2">The sequence shown here is derived from an EMBL/GenBank/DDBJ whole genome shotgun (WGS) entry which is preliminary data.</text>
</comment>
<evidence type="ECO:0000313" key="3">
    <source>
        <dbReference type="Proteomes" id="UP000460626"/>
    </source>
</evidence>
<evidence type="ECO:0008006" key="4">
    <source>
        <dbReference type="Google" id="ProtNLM"/>
    </source>
</evidence>
<name>A0A845A2C7_9SPHN</name>
<evidence type="ECO:0000313" key="2">
    <source>
        <dbReference type="EMBL" id="MXO94691.1"/>
    </source>
</evidence>
<proteinExistence type="predicted"/>
<organism evidence="2 3">
    <name type="scientific">Aurantiacibacter arachoides</name>
    <dbReference type="NCBI Taxonomy" id="1850444"/>
    <lineage>
        <taxon>Bacteria</taxon>
        <taxon>Pseudomonadati</taxon>
        <taxon>Pseudomonadota</taxon>
        <taxon>Alphaproteobacteria</taxon>
        <taxon>Sphingomonadales</taxon>
        <taxon>Erythrobacteraceae</taxon>
        <taxon>Aurantiacibacter</taxon>
    </lineage>
</organism>
<sequence length="208" mass="22162">MIRLPALLAASVFGTAFASALAPTPAAAQDEGGDRVNQVIIFGEDACPVSTGETITVCARLDESERYRIPERLRNSTSPQNEAWAQRFQSLEAVGAFGPLSCTPVGAGGDLGCTVEMIEQAYAARAAGTDVRMAELVAEARQERYAEIEGDAAAYQARVEVLEEAEFERRRQAQSQTLPGEAPQEDAVLVNPAAIPQTPPPTDTIVND</sequence>
<dbReference type="OrthoDB" id="7391233at2"/>
<dbReference type="AlphaFoldDB" id="A0A845A2C7"/>
<keyword evidence="1" id="KW-0732">Signal</keyword>
<feature type="chain" id="PRO_5033054928" description="Secreted protein" evidence="1">
    <location>
        <begin position="19"/>
        <end position="208"/>
    </location>
</feature>
<evidence type="ECO:0000256" key="1">
    <source>
        <dbReference type="SAM" id="SignalP"/>
    </source>
</evidence>
<gene>
    <name evidence="2" type="ORF">GRI62_13890</name>
</gene>
<reference evidence="2 3" key="1">
    <citation type="submission" date="2019-12" db="EMBL/GenBank/DDBJ databases">
        <title>Genomic-based taxomic classification of the family Erythrobacteraceae.</title>
        <authorList>
            <person name="Xu L."/>
        </authorList>
    </citation>
    <scope>NUCLEOTIDE SEQUENCE [LARGE SCALE GENOMIC DNA]</scope>
    <source>
        <strain evidence="2 3">RC4-10-4</strain>
    </source>
</reference>
<dbReference type="RefSeq" id="WP_131451303.1">
    <property type="nucleotide sequence ID" value="NZ_BMJK01000001.1"/>
</dbReference>
<accession>A0A845A2C7</accession>
<protein>
    <recommendedName>
        <fullName evidence="4">Secreted protein</fullName>
    </recommendedName>
</protein>